<sequence>MTVLVELRQRFWFLPAVMCVLAVLVAEALIAVDRAVGTPTVSGWADHLVLTVGESGSRDVLGAIATSSLAVAGTTFSITIAVLALTSSAYGPRLVPGFMADRGNQAVLGVFVSTFLYALLVLRSIRAIGDPGDQEADVFVPHLAVNFAVLLAVANVAVLVWFIHHISDSIQVWTLASQVRETLCRTIERLYPERAGESRPVPAGAIPTSATGVVVTAQRPGYVELVDIERLVRLASRHDAVVALTVTPGDHVVAGEAVAVVGGLPAERVGEVVERVRRAVHVADARDAHQDVAFVVQQLTDMAARALSPGTNDPTTAVNAVDDLAAGLTLLAERPLPSAARFDDEGALRLYAPHPDPVDLVGSVLEAIRWYGAGAPTVVRAAVRLAARVGAAARDPALRAAAAEEVELLAQAVARADLLPADVDRLTTEAREVTDALRA</sequence>
<proteinExistence type="predicted"/>
<accession>A0ABS5TV35</accession>
<keyword evidence="3" id="KW-1185">Reference proteome</keyword>
<evidence type="ECO:0000313" key="3">
    <source>
        <dbReference type="Proteomes" id="UP000722125"/>
    </source>
</evidence>
<organism evidence="2 3">
    <name type="scientific">Cellulomonas fulva</name>
    <dbReference type="NCBI Taxonomy" id="2835530"/>
    <lineage>
        <taxon>Bacteria</taxon>
        <taxon>Bacillati</taxon>
        <taxon>Actinomycetota</taxon>
        <taxon>Actinomycetes</taxon>
        <taxon>Micrococcales</taxon>
        <taxon>Cellulomonadaceae</taxon>
        <taxon>Cellulomonas</taxon>
    </lineage>
</organism>
<dbReference type="RefSeq" id="WP_214345943.1">
    <property type="nucleotide sequence ID" value="NZ_JAHBOH010000001.1"/>
</dbReference>
<feature type="transmembrane region" description="Helical" evidence="1">
    <location>
        <begin position="106"/>
        <end position="125"/>
    </location>
</feature>
<dbReference type="Proteomes" id="UP000722125">
    <property type="component" value="Unassembled WGS sequence"/>
</dbReference>
<feature type="transmembrane region" description="Helical" evidence="1">
    <location>
        <begin position="12"/>
        <end position="32"/>
    </location>
</feature>
<evidence type="ECO:0000256" key="1">
    <source>
        <dbReference type="SAM" id="Phobius"/>
    </source>
</evidence>
<reference evidence="2 3" key="1">
    <citation type="submission" date="2021-05" db="EMBL/GenBank/DDBJ databases">
        <title>Description of Cellulomonas sp. DKR-3 sp. nov.</title>
        <authorList>
            <person name="Dahal R.H."/>
            <person name="Chaudhary D.K."/>
        </authorList>
    </citation>
    <scope>NUCLEOTIDE SEQUENCE [LARGE SCALE GENOMIC DNA]</scope>
    <source>
        <strain evidence="2 3">DKR-3</strain>
    </source>
</reference>
<protein>
    <submittedName>
        <fullName evidence="2">DUF2254 domain-containing protein</fullName>
    </submittedName>
</protein>
<dbReference type="Pfam" id="PF10011">
    <property type="entry name" value="DUF2254"/>
    <property type="match status" value="1"/>
</dbReference>
<keyword evidence="1" id="KW-0812">Transmembrane</keyword>
<keyword evidence="1" id="KW-0472">Membrane</keyword>
<feature type="transmembrane region" description="Helical" evidence="1">
    <location>
        <begin position="145"/>
        <end position="163"/>
    </location>
</feature>
<feature type="transmembrane region" description="Helical" evidence="1">
    <location>
        <begin position="60"/>
        <end position="85"/>
    </location>
</feature>
<comment type="caution">
    <text evidence="2">The sequence shown here is derived from an EMBL/GenBank/DDBJ whole genome shotgun (WGS) entry which is preliminary data.</text>
</comment>
<gene>
    <name evidence="2" type="ORF">KIN34_01480</name>
</gene>
<dbReference type="InterPro" id="IPR018723">
    <property type="entry name" value="DUF2254_membrane"/>
</dbReference>
<dbReference type="EMBL" id="JAHBOH010000001">
    <property type="protein sequence ID" value="MBT0992962.1"/>
    <property type="molecule type" value="Genomic_DNA"/>
</dbReference>
<name>A0ABS5TV35_9CELL</name>
<evidence type="ECO:0000313" key="2">
    <source>
        <dbReference type="EMBL" id="MBT0992962.1"/>
    </source>
</evidence>
<keyword evidence="1" id="KW-1133">Transmembrane helix</keyword>